<protein>
    <submittedName>
        <fullName evidence="1">Uncharacterized protein</fullName>
    </submittedName>
</protein>
<dbReference type="EMBL" id="JAERWL010000010">
    <property type="protein sequence ID" value="MBM9477331.1"/>
    <property type="molecule type" value="Genomic_DNA"/>
</dbReference>
<accession>A0A939C3S2</accession>
<dbReference type="Proteomes" id="UP000663801">
    <property type="component" value="Unassembled WGS sequence"/>
</dbReference>
<dbReference type="AlphaFoldDB" id="A0A939C3S2"/>
<comment type="caution">
    <text evidence="1">The sequence shown here is derived from an EMBL/GenBank/DDBJ whole genome shotgun (WGS) entry which is preliminary data.</text>
</comment>
<reference evidence="1" key="1">
    <citation type="submission" date="2021-01" db="EMBL/GenBank/DDBJ databases">
        <title>KCTC 19127 draft genome.</title>
        <authorList>
            <person name="An D."/>
        </authorList>
    </citation>
    <scope>NUCLEOTIDE SEQUENCE</scope>
    <source>
        <strain evidence="1">KCTC 19127</strain>
    </source>
</reference>
<proteinExistence type="predicted"/>
<organism evidence="1 2">
    <name type="scientific">Nakamurella flavida</name>
    <dbReference type="NCBI Taxonomy" id="363630"/>
    <lineage>
        <taxon>Bacteria</taxon>
        <taxon>Bacillati</taxon>
        <taxon>Actinomycetota</taxon>
        <taxon>Actinomycetes</taxon>
        <taxon>Nakamurellales</taxon>
        <taxon>Nakamurellaceae</taxon>
        <taxon>Nakamurella</taxon>
    </lineage>
</organism>
<sequence length="58" mass="6181">MFALVRAGFHRRTAASHRPGRQAAALVGGVSSGYGPVESADSPEMSGDRKMRTAAFFR</sequence>
<dbReference type="RefSeq" id="WP_205257448.1">
    <property type="nucleotide sequence ID" value="NZ_BAAAPV010000001.1"/>
</dbReference>
<gene>
    <name evidence="1" type="ORF">JL107_12835</name>
</gene>
<evidence type="ECO:0000313" key="1">
    <source>
        <dbReference type="EMBL" id="MBM9477331.1"/>
    </source>
</evidence>
<keyword evidence="2" id="KW-1185">Reference proteome</keyword>
<name>A0A939C3S2_9ACTN</name>
<evidence type="ECO:0000313" key="2">
    <source>
        <dbReference type="Proteomes" id="UP000663801"/>
    </source>
</evidence>